<gene>
    <name evidence="2" type="ORF">SAMN05660359_04412</name>
</gene>
<dbReference type="GO" id="GO:0003700">
    <property type="term" value="F:DNA-binding transcription factor activity"/>
    <property type="evidence" value="ECO:0007669"/>
    <property type="project" value="InterPro"/>
</dbReference>
<feature type="domain" description="HTH marR-type" evidence="1">
    <location>
        <begin position="1"/>
        <end position="129"/>
    </location>
</feature>
<dbReference type="PROSITE" id="PS50995">
    <property type="entry name" value="HTH_MARR_2"/>
    <property type="match status" value="1"/>
</dbReference>
<dbReference type="InterPro" id="IPR036388">
    <property type="entry name" value="WH-like_DNA-bd_sf"/>
</dbReference>
<dbReference type="Pfam" id="PF13463">
    <property type="entry name" value="HTH_27"/>
    <property type="match status" value="1"/>
</dbReference>
<evidence type="ECO:0000259" key="1">
    <source>
        <dbReference type="PROSITE" id="PS50995"/>
    </source>
</evidence>
<proteinExistence type="predicted"/>
<dbReference type="PANTHER" id="PTHR33164">
    <property type="entry name" value="TRANSCRIPTIONAL REGULATOR, MARR FAMILY"/>
    <property type="match status" value="1"/>
</dbReference>
<sequence>MLLEHAVQRIRAELYALSDASFPGLRTRHYRLLSMVPPGGERLSRMAATSGLTKQALAQALEPLQRGGYVEVVPDPTDGRARLVRLTERGRAVNETVRRHLADVEREWADRVGEERYAVARAVLADLVPRPAAAGTTVTVEE</sequence>
<keyword evidence="3" id="KW-1185">Reference proteome</keyword>
<reference evidence="3" key="1">
    <citation type="submission" date="2016-10" db="EMBL/GenBank/DDBJ databases">
        <authorList>
            <person name="Varghese N."/>
            <person name="Submissions S."/>
        </authorList>
    </citation>
    <scope>NUCLEOTIDE SEQUENCE [LARGE SCALE GENOMIC DNA]</scope>
    <source>
        <strain evidence="3">DSM 43161</strain>
    </source>
</reference>
<dbReference type="GO" id="GO:0003677">
    <property type="term" value="F:DNA binding"/>
    <property type="evidence" value="ECO:0007669"/>
    <property type="project" value="UniProtKB-KW"/>
</dbReference>
<dbReference type="InterPro" id="IPR036390">
    <property type="entry name" value="WH_DNA-bd_sf"/>
</dbReference>
<dbReference type="SUPFAM" id="SSF46785">
    <property type="entry name" value="Winged helix' DNA-binding domain"/>
    <property type="match status" value="1"/>
</dbReference>
<name>A0A1I5I878_9ACTN</name>
<dbReference type="Proteomes" id="UP000183642">
    <property type="component" value="Unassembled WGS sequence"/>
</dbReference>
<accession>A0A1I5I878</accession>
<dbReference type="InterPro" id="IPR039422">
    <property type="entry name" value="MarR/SlyA-like"/>
</dbReference>
<dbReference type="Gene3D" id="1.10.10.10">
    <property type="entry name" value="Winged helix-like DNA-binding domain superfamily/Winged helix DNA-binding domain"/>
    <property type="match status" value="1"/>
</dbReference>
<keyword evidence="2" id="KW-0238">DNA-binding</keyword>
<dbReference type="PANTHER" id="PTHR33164:SF99">
    <property type="entry name" value="MARR FAMILY REGULATORY PROTEIN"/>
    <property type="match status" value="1"/>
</dbReference>
<protein>
    <submittedName>
        <fullName evidence="2">DNA-binding transcriptional regulator, MarR family</fullName>
    </submittedName>
</protein>
<dbReference type="AlphaFoldDB" id="A0A1I5I878"/>
<evidence type="ECO:0000313" key="3">
    <source>
        <dbReference type="Proteomes" id="UP000183642"/>
    </source>
</evidence>
<evidence type="ECO:0000313" key="2">
    <source>
        <dbReference type="EMBL" id="SFO56868.1"/>
    </source>
</evidence>
<dbReference type="GO" id="GO:0006950">
    <property type="term" value="P:response to stress"/>
    <property type="evidence" value="ECO:0007669"/>
    <property type="project" value="TreeGrafter"/>
</dbReference>
<dbReference type="InterPro" id="IPR000835">
    <property type="entry name" value="HTH_MarR-typ"/>
</dbReference>
<organism evidence="2 3">
    <name type="scientific">Geodermatophilus obscurus</name>
    <dbReference type="NCBI Taxonomy" id="1861"/>
    <lineage>
        <taxon>Bacteria</taxon>
        <taxon>Bacillati</taxon>
        <taxon>Actinomycetota</taxon>
        <taxon>Actinomycetes</taxon>
        <taxon>Geodermatophilales</taxon>
        <taxon>Geodermatophilaceae</taxon>
        <taxon>Geodermatophilus</taxon>
    </lineage>
</organism>
<dbReference type="EMBL" id="FOWE01000012">
    <property type="protein sequence ID" value="SFO56868.1"/>
    <property type="molecule type" value="Genomic_DNA"/>
</dbReference>